<evidence type="ECO:0000259" key="1">
    <source>
        <dbReference type="Pfam" id="PF12728"/>
    </source>
</evidence>
<organism evidence="2 3">
    <name type="scientific">Mesorhizobium qingshengii</name>
    <dbReference type="NCBI Taxonomy" id="1165689"/>
    <lineage>
        <taxon>Bacteria</taxon>
        <taxon>Pseudomonadati</taxon>
        <taxon>Pseudomonadota</taxon>
        <taxon>Alphaproteobacteria</taxon>
        <taxon>Hyphomicrobiales</taxon>
        <taxon>Phyllobacteriaceae</taxon>
        <taxon>Mesorhizobium</taxon>
    </lineage>
</organism>
<protein>
    <submittedName>
        <fullName evidence="2">Helix-turn-helix domain-containing protein</fullName>
    </submittedName>
</protein>
<sequence length="102" mass="11644">MNDAFKEVAALVDDFDRRLRRIEDDVANILELLQNKANPPEADNVRPNKKLAYTLREASETTGLSRTKFYSLFKEGKLQRSKAGGRTLVLATELERYLREGS</sequence>
<name>A0ABT4QXK0_9HYPH</name>
<dbReference type="RefSeq" id="WP_269906678.1">
    <property type="nucleotide sequence ID" value="NZ_JAPFQA010000008.1"/>
</dbReference>
<accession>A0ABT4QXK0</accession>
<dbReference type="InterPro" id="IPR041657">
    <property type="entry name" value="HTH_17"/>
</dbReference>
<dbReference type="Pfam" id="PF12728">
    <property type="entry name" value="HTH_17"/>
    <property type="match status" value="1"/>
</dbReference>
<dbReference type="Proteomes" id="UP001152178">
    <property type="component" value="Unassembled WGS sequence"/>
</dbReference>
<evidence type="ECO:0000313" key="3">
    <source>
        <dbReference type="Proteomes" id="UP001152178"/>
    </source>
</evidence>
<proteinExistence type="predicted"/>
<comment type="caution">
    <text evidence="2">The sequence shown here is derived from an EMBL/GenBank/DDBJ whole genome shotgun (WGS) entry which is preliminary data.</text>
</comment>
<feature type="domain" description="Helix-turn-helix" evidence="1">
    <location>
        <begin position="53"/>
        <end position="101"/>
    </location>
</feature>
<gene>
    <name evidence="2" type="ORF">OOJ09_19165</name>
</gene>
<reference evidence="2" key="1">
    <citation type="submission" date="2022-11" db="EMBL/GenBank/DDBJ databases">
        <authorList>
            <person name="Coimbra C."/>
        </authorList>
    </citation>
    <scope>NUCLEOTIDE SEQUENCE</scope>
    <source>
        <strain evidence="2">Jales19</strain>
    </source>
</reference>
<evidence type="ECO:0000313" key="2">
    <source>
        <dbReference type="EMBL" id="MCZ8546314.1"/>
    </source>
</evidence>
<keyword evidence="3" id="KW-1185">Reference proteome</keyword>
<dbReference type="EMBL" id="JAPFQA010000008">
    <property type="protein sequence ID" value="MCZ8546314.1"/>
    <property type="molecule type" value="Genomic_DNA"/>
</dbReference>